<name>A0A4R1RFQ0_HYDET</name>
<dbReference type="RefSeq" id="WP_132015072.1">
    <property type="nucleotide sequence ID" value="NZ_SLUN01000018.1"/>
</dbReference>
<keyword evidence="1" id="KW-1133">Transmembrane helix</keyword>
<evidence type="ECO:0000256" key="1">
    <source>
        <dbReference type="SAM" id="Phobius"/>
    </source>
</evidence>
<dbReference type="PANTHER" id="PTHR31446:SF29">
    <property type="entry name" value="ACID PHOSPHATASE_VANADIUM-DEPENDENT HALOPEROXIDASE-RELATED PROTEIN"/>
    <property type="match status" value="1"/>
</dbReference>
<proteinExistence type="predicted"/>
<dbReference type="Proteomes" id="UP000295008">
    <property type="component" value="Unassembled WGS sequence"/>
</dbReference>
<dbReference type="InterPro" id="IPR003832">
    <property type="entry name" value="DUF212"/>
</dbReference>
<keyword evidence="3" id="KW-1185">Reference proteome</keyword>
<protein>
    <recommendedName>
        <fullName evidence="4">Divergent PAP2 family protein</fullName>
    </recommendedName>
</protein>
<keyword evidence="1" id="KW-0472">Membrane</keyword>
<dbReference type="Pfam" id="PF02681">
    <property type="entry name" value="DUF212"/>
    <property type="match status" value="1"/>
</dbReference>
<dbReference type="PANTHER" id="PTHR31446">
    <property type="entry name" value="ACID PHOSPHATASE/VANADIUM-DEPENDENT HALOPEROXIDASE-RELATED PROTEIN"/>
    <property type="match status" value="1"/>
</dbReference>
<feature type="transmembrane region" description="Helical" evidence="1">
    <location>
        <begin position="78"/>
        <end position="98"/>
    </location>
</feature>
<feature type="transmembrane region" description="Helical" evidence="1">
    <location>
        <begin position="13"/>
        <end position="35"/>
    </location>
</feature>
<organism evidence="2 3">
    <name type="scientific">Hydrogenispora ethanolica</name>
    <dbReference type="NCBI Taxonomy" id="1082276"/>
    <lineage>
        <taxon>Bacteria</taxon>
        <taxon>Bacillati</taxon>
        <taxon>Bacillota</taxon>
        <taxon>Hydrogenispora</taxon>
    </lineage>
</organism>
<sequence>MGNFFKELAENKILWTAISAWFVAQFLKGVFYYAVEKRINFKRFVVGSGGMPSSHSALVTSLATAVGIAKGWDSPMTAIAIMFAAVVMYDAAGVRLAASRQAVILNKIVDEIFEEGEFHQERLKELLGHTPVEVIAGATLGVIMALLLMK</sequence>
<dbReference type="EMBL" id="SLUN01000018">
    <property type="protein sequence ID" value="TCL64746.1"/>
    <property type="molecule type" value="Genomic_DNA"/>
</dbReference>
<dbReference type="OrthoDB" id="9792681at2"/>
<comment type="caution">
    <text evidence="2">The sequence shown here is derived from an EMBL/GenBank/DDBJ whole genome shotgun (WGS) entry which is preliminary data.</text>
</comment>
<evidence type="ECO:0000313" key="3">
    <source>
        <dbReference type="Proteomes" id="UP000295008"/>
    </source>
</evidence>
<dbReference type="AlphaFoldDB" id="A0A4R1RFQ0"/>
<evidence type="ECO:0000313" key="2">
    <source>
        <dbReference type="EMBL" id="TCL64746.1"/>
    </source>
</evidence>
<feature type="transmembrane region" description="Helical" evidence="1">
    <location>
        <begin position="132"/>
        <end position="149"/>
    </location>
</feature>
<evidence type="ECO:0008006" key="4">
    <source>
        <dbReference type="Google" id="ProtNLM"/>
    </source>
</evidence>
<dbReference type="CDD" id="cd01610">
    <property type="entry name" value="PAP2_like"/>
    <property type="match status" value="1"/>
</dbReference>
<gene>
    <name evidence="2" type="ORF">EDC14_101845</name>
</gene>
<keyword evidence="1" id="KW-0812">Transmembrane</keyword>
<accession>A0A4R1RFQ0</accession>
<reference evidence="2 3" key="1">
    <citation type="submission" date="2019-03" db="EMBL/GenBank/DDBJ databases">
        <title>Genomic Encyclopedia of Type Strains, Phase IV (KMG-IV): sequencing the most valuable type-strain genomes for metagenomic binning, comparative biology and taxonomic classification.</title>
        <authorList>
            <person name="Goeker M."/>
        </authorList>
    </citation>
    <scope>NUCLEOTIDE SEQUENCE [LARGE SCALE GENOMIC DNA]</scope>
    <source>
        <strain evidence="2 3">LX-B</strain>
    </source>
</reference>